<proteinExistence type="inferred from homology"/>
<evidence type="ECO:0000313" key="11">
    <source>
        <dbReference type="EMBL" id="EPX58687.1"/>
    </source>
</evidence>
<dbReference type="eggNOG" id="COG0125">
    <property type="taxonomic scope" value="Bacteria"/>
</dbReference>
<comment type="catalytic activity">
    <reaction evidence="7 8">
        <text>dTMP + ATP = dTDP + ADP</text>
        <dbReference type="Rhea" id="RHEA:13517"/>
        <dbReference type="ChEBI" id="CHEBI:30616"/>
        <dbReference type="ChEBI" id="CHEBI:58369"/>
        <dbReference type="ChEBI" id="CHEBI:63528"/>
        <dbReference type="ChEBI" id="CHEBI:456216"/>
        <dbReference type="EC" id="2.7.4.9"/>
    </reaction>
</comment>
<dbReference type="InterPro" id="IPR027417">
    <property type="entry name" value="P-loop_NTPase"/>
</dbReference>
<protein>
    <recommendedName>
        <fullName evidence="8">Thymidylate kinase</fullName>
        <ecNumber evidence="8">2.7.4.9</ecNumber>
    </recommendedName>
    <alternativeName>
        <fullName evidence="8">dTMP kinase</fullName>
    </alternativeName>
</protein>
<dbReference type="GO" id="GO:0006235">
    <property type="term" value="P:dTTP biosynthetic process"/>
    <property type="evidence" value="ECO:0007669"/>
    <property type="project" value="UniProtKB-UniRule"/>
</dbReference>
<dbReference type="EC" id="2.7.4.9" evidence="8"/>
<feature type="domain" description="Thymidylate kinase-like" evidence="10">
    <location>
        <begin position="5"/>
        <end position="192"/>
    </location>
</feature>
<accession>S9P8W0</accession>
<dbReference type="PANTHER" id="PTHR10344:SF4">
    <property type="entry name" value="UMP-CMP KINASE 2, MITOCHONDRIAL"/>
    <property type="match status" value="1"/>
</dbReference>
<dbReference type="NCBIfam" id="TIGR00041">
    <property type="entry name" value="DTMP_kinase"/>
    <property type="match status" value="1"/>
</dbReference>
<keyword evidence="3 8" id="KW-0545">Nucleotide biosynthesis</keyword>
<comment type="function">
    <text evidence="8">Phosphorylation of dTMP to form dTDP in both de novo and salvage pathways of dTTP synthesis.</text>
</comment>
<dbReference type="SUPFAM" id="SSF52540">
    <property type="entry name" value="P-loop containing nucleoside triphosphate hydrolases"/>
    <property type="match status" value="1"/>
</dbReference>
<name>S9P8W0_CYSF2</name>
<dbReference type="GO" id="GO:0004798">
    <property type="term" value="F:dTMP kinase activity"/>
    <property type="evidence" value="ECO:0007669"/>
    <property type="project" value="UniProtKB-UniRule"/>
</dbReference>
<keyword evidence="4 8" id="KW-0547">Nucleotide-binding</keyword>
<evidence type="ECO:0000259" key="10">
    <source>
        <dbReference type="Pfam" id="PF02223"/>
    </source>
</evidence>
<evidence type="ECO:0000256" key="7">
    <source>
        <dbReference type="ARBA" id="ARBA00048743"/>
    </source>
</evidence>
<comment type="caution">
    <text evidence="11">The sequence shown here is derived from an EMBL/GenBank/DDBJ whole genome shotgun (WGS) entry which is preliminary data.</text>
</comment>
<dbReference type="GO" id="GO:0006227">
    <property type="term" value="P:dUDP biosynthetic process"/>
    <property type="evidence" value="ECO:0007669"/>
    <property type="project" value="TreeGrafter"/>
</dbReference>
<dbReference type="OrthoDB" id="9774907at2"/>
<feature type="region of interest" description="Disordered" evidence="9">
    <location>
        <begin position="549"/>
        <end position="570"/>
    </location>
</feature>
<dbReference type="GO" id="GO:0005829">
    <property type="term" value="C:cytosol"/>
    <property type="evidence" value="ECO:0007669"/>
    <property type="project" value="TreeGrafter"/>
</dbReference>
<dbReference type="InterPro" id="IPR018094">
    <property type="entry name" value="Thymidylate_kinase"/>
</dbReference>
<keyword evidence="5 8" id="KW-0418">Kinase</keyword>
<keyword evidence="12" id="KW-1185">Reference proteome</keyword>
<dbReference type="Proteomes" id="UP000011682">
    <property type="component" value="Unassembled WGS sequence"/>
</dbReference>
<organism evidence="11 12">
    <name type="scientific">Cystobacter fuscus (strain ATCC 25194 / DSM 2262 / NBRC 100088 / M29)</name>
    <dbReference type="NCBI Taxonomy" id="1242864"/>
    <lineage>
        <taxon>Bacteria</taxon>
        <taxon>Pseudomonadati</taxon>
        <taxon>Myxococcota</taxon>
        <taxon>Myxococcia</taxon>
        <taxon>Myxococcales</taxon>
        <taxon>Cystobacterineae</taxon>
        <taxon>Archangiaceae</taxon>
        <taxon>Cystobacter</taxon>
    </lineage>
</organism>
<evidence type="ECO:0000256" key="4">
    <source>
        <dbReference type="ARBA" id="ARBA00022741"/>
    </source>
</evidence>
<sequence length="570" mass="62418">MFIDFEGIDGSGKTTLSNLLAARLSRLGYKVAHAREGGELRSPVARRIRELTRDASLLEMSPRTEFFLNLARDAQQLEEVIAPALARGEVCISDRYLYSQLALTGGGRGLELESLRAPCELASQGLWPDLVILVDVEPELARLRKRLGKSKGERALDNDSRKGLAGAGLAVSMREAFREMARQEPSRWLVIENNDLPLHVLEQRLVDAVVARLEGRDSPSPRPAPAPEPPAPAPVPRSLDEVEEHFFRVMDGLEVREPQLAVWLLGGLPGFSAHQRRLGFVERFPGLTVRSLNGLDDEPAWALRELLAEVVPRDVAASIGTTPSPQARALRERLYEQAPAEVLSGLKRDDSPAAWSLRERALGEGLLADVLCGLAGLDDETAWGVRELGVKRGLYGDVARSLAGLASARADALRESLLGHSRLAVLRSTTGLDTPFARELREALQDKARKVVLRSLTGLDTPEAWALREKGAPLTKEALDSVDGMDDARAWRLREEHVKRWPATVLSSLQGLPLTERAEALILQALEQTGARLPVLHKAYALVAAAHTATPPQERATPRAHDVDHTQPTL</sequence>
<dbReference type="GO" id="GO:0005524">
    <property type="term" value="F:ATP binding"/>
    <property type="evidence" value="ECO:0007669"/>
    <property type="project" value="UniProtKB-UniRule"/>
</dbReference>
<reference evidence="11" key="1">
    <citation type="submission" date="2013-05" db="EMBL/GenBank/DDBJ databases">
        <title>Genome assembly of Cystobacter fuscus DSM 2262.</title>
        <authorList>
            <person name="Sharma G."/>
            <person name="Khatri I."/>
            <person name="Kaur C."/>
            <person name="Mayilraj S."/>
            <person name="Subramanian S."/>
        </authorList>
    </citation>
    <scope>NUCLEOTIDE SEQUENCE [LARGE SCALE GENOMIC DNA]</scope>
    <source>
        <strain evidence="11">DSM 2262</strain>
    </source>
</reference>
<dbReference type="InterPro" id="IPR039430">
    <property type="entry name" value="Thymidylate_kin-like_dom"/>
</dbReference>
<feature type="binding site" evidence="8">
    <location>
        <begin position="7"/>
        <end position="14"/>
    </location>
    <ligand>
        <name>ATP</name>
        <dbReference type="ChEBI" id="CHEBI:30616"/>
    </ligand>
</feature>
<evidence type="ECO:0000256" key="9">
    <source>
        <dbReference type="SAM" id="MobiDB-lite"/>
    </source>
</evidence>
<dbReference type="Pfam" id="PF02223">
    <property type="entry name" value="Thymidylate_kin"/>
    <property type="match status" value="1"/>
</dbReference>
<evidence type="ECO:0000256" key="6">
    <source>
        <dbReference type="ARBA" id="ARBA00022840"/>
    </source>
</evidence>
<evidence type="ECO:0000256" key="3">
    <source>
        <dbReference type="ARBA" id="ARBA00022727"/>
    </source>
</evidence>
<feature type="compositionally biased region" description="Pro residues" evidence="9">
    <location>
        <begin position="220"/>
        <end position="235"/>
    </location>
</feature>
<evidence type="ECO:0000256" key="8">
    <source>
        <dbReference type="HAMAP-Rule" id="MF_00165"/>
    </source>
</evidence>
<evidence type="ECO:0000313" key="12">
    <source>
        <dbReference type="Proteomes" id="UP000011682"/>
    </source>
</evidence>
<feature type="compositionally biased region" description="Basic and acidic residues" evidence="9">
    <location>
        <begin position="556"/>
        <end position="570"/>
    </location>
</feature>
<dbReference type="CDD" id="cd01672">
    <property type="entry name" value="TMPK"/>
    <property type="match status" value="1"/>
</dbReference>
<keyword evidence="2 8" id="KW-0808">Transferase</keyword>
<keyword evidence="6 8" id="KW-0067">ATP-binding</keyword>
<dbReference type="GO" id="GO:0006233">
    <property type="term" value="P:dTDP biosynthetic process"/>
    <property type="evidence" value="ECO:0007669"/>
    <property type="project" value="InterPro"/>
</dbReference>
<dbReference type="AlphaFoldDB" id="S9P8W0"/>
<evidence type="ECO:0000256" key="2">
    <source>
        <dbReference type="ARBA" id="ARBA00022679"/>
    </source>
</evidence>
<comment type="similarity">
    <text evidence="1 8">Belongs to the thymidylate kinase family.</text>
</comment>
<feature type="region of interest" description="Disordered" evidence="9">
    <location>
        <begin position="214"/>
        <end position="237"/>
    </location>
</feature>
<dbReference type="EMBL" id="ANAH02000023">
    <property type="protein sequence ID" value="EPX58687.1"/>
    <property type="molecule type" value="Genomic_DNA"/>
</dbReference>
<dbReference type="RefSeq" id="WP_002624656.1">
    <property type="nucleotide sequence ID" value="NZ_ANAH02000023.1"/>
</dbReference>
<dbReference type="Gene3D" id="3.40.50.300">
    <property type="entry name" value="P-loop containing nucleotide triphosphate hydrolases"/>
    <property type="match status" value="1"/>
</dbReference>
<dbReference type="PANTHER" id="PTHR10344">
    <property type="entry name" value="THYMIDYLATE KINASE"/>
    <property type="match status" value="1"/>
</dbReference>
<dbReference type="HAMAP" id="MF_00165">
    <property type="entry name" value="Thymidylate_kinase"/>
    <property type="match status" value="1"/>
</dbReference>
<evidence type="ECO:0000256" key="5">
    <source>
        <dbReference type="ARBA" id="ARBA00022777"/>
    </source>
</evidence>
<evidence type="ECO:0000256" key="1">
    <source>
        <dbReference type="ARBA" id="ARBA00009776"/>
    </source>
</evidence>
<gene>
    <name evidence="8" type="primary">tmk</name>
    <name evidence="11" type="ORF">D187_003885</name>
</gene>